<dbReference type="EMBL" id="JARQWQ010000028">
    <property type="protein sequence ID" value="KAK2562463.1"/>
    <property type="molecule type" value="Genomic_DNA"/>
</dbReference>
<reference evidence="1" key="2">
    <citation type="journal article" date="2023" name="Science">
        <title>Genomic signatures of disease resistance in endangered staghorn corals.</title>
        <authorList>
            <person name="Vollmer S.V."/>
            <person name="Selwyn J.D."/>
            <person name="Despard B.A."/>
            <person name="Roesel C.L."/>
        </authorList>
    </citation>
    <scope>NUCLEOTIDE SEQUENCE</scope>
    <source>
        <strain evidence="1">K2</strain>
    </source>
</reference>
<dbReference type="AlphaFoldDB" id="A0AAD9QJJ5"/>
<reference evidence="1" key="1">
    <citation type="journal article" date="2023" name="G3 (Bethesda)">
        <title>Whole genome assembly and annotation of the endangered Caribbean coral Acropora cervicornis.</title>
        <authorList>
            <person name="Selwyn J.D."/>
            <person name="Vollmer S.V."/>
        </authorList>
    </citation>
    <scope>NUCLEOTIDE SEQUENCE</scope>
    <source>
        <strain evidence="1">K2</strain>
    </source>
</reference>
<evidence type="ECO:0000313" key="2">
    <source>
        <dbReference type="Proteomes" id="UP001249851"/>
    </source>
</evidence>
<protein>
    <submittedName>
        <fullName evidence="1">Uncharacterized protein</fullName>
    </submittedName>
</protein>
<gene>
    <name evidence="1" type="ORF">P5673_014122</name>
</gene>
<proteinExistence type="predicted"/>
<dbReference type="Gene3D" id="3.40.50.300">
    <property type="entry name" value="P-loop containing nucleotide triphosphate hydrolases"/>
    <property type="match status" value="1"/>
</dbReference>
<name>A0AAD9QJJ5_ACRCE</name>
<dbReference type="Proteomes" id="UP001249851">
    <property type="component" value="Unassembled WGS sequence"/>
</dbReference>
<sequence>MLKLASSGIADSLTTLYNESIQKGKWPQAGKNGEWGTSKSQDAIAFRRCFFKLSELRSFVRNNIPFMAVTATATRKTKVTIISVLRLGKFVEVSQSANKPNIAFGVQTMDANLLIPVTTLSPRVGNTRPVSSEERETLRHKLITLRKSLLSELLCQAPKGELPVSTFQELLTGFSDHQISQVLENCYKLFSVSDVKTHVEIWKERHAHVIMDIISDVFQDMTPRRQAI</sequence>
<accession>A0AAD9QJJ5</accession>
<organism evidence="1 2">
    <name type="scientific">Acropora cervicornis</name>
    <name type="common">Staghorn coral</name>
    <dbReference type="NCBI Taxonomy" id="6130"/>
    <lineage>
        <taxon>Eukaryota</taxon>
        <taxon>Metazoa</taxon>
        <taxon>Cnidaria</taxon>
        <taxon>Anthozoa</taxon>
        <taxon>Hexacorallia</taxon>
        <taxon>Scleractinia</taxon>
        <taxon>Astrocoeniina</taxon>
        <taxon>Acroporidae</taxon>
        <taxon>Acropora</taxon>
    </lineage>
</organism>
<keyword evidence="2" id="KW-1185">Reference proteome</keyword>
<evidence type="ECO:0000313" key="1">
    <source>
        <dbReference type="EMBL" id="KAK2562463.1"/>
    </source>
</evidence>
<dbReference type="InterPro" id="IPR027417">
    <property type="entry name" value="P-loop_NTPase"/>
</dbReference>
<comment type="caution">
    <text evidence="1">The sequence shown here is derived from an EMBL/GenBank/DDBJ whole genome shotgun (WGS) entry which is preliminary data.</text>
</comment>